<dbReference type="EMBL" id="JAVREO010000024">
    <property type="protein sequence ID" value="MDT0270173.1"/>
    <property type="molecule type" value="Genomic_DNA"/>
</dbReference>
<sequence length="718" mass="77899">MNGPTIAQNSGIGALTGDITGGGIGVLHGDQYVNQYVVDPAAAPEEIFREGMRCLAAGMRGRAQELTGRAVQRGHQTREAYYGWALTIVSRRSPENLTDEDWQTLRGALDGVAAARPGEPATDQAGYLAAARLVDELMRAAIVEDGTADPAAGATFARRVAALAVPRRAEVTDHLRYVLQRVEESTLSAAESAEIDAALVAERRRDRAERAPLFFTPDPLPLREPPPAGDSVWPDDQATVNWLLGVAGLLLVLGLVLALVNLGSIQVPVLVVMLLGLLPGAVLLVQNGEGELRRRARQARRPGWVREGRPVSPAEQARQPAGPAGPARIPEVLAFHAFRSRLLALSAARFARARPPAGPDPAGWQHATAHLQFEVADELACRYGQSGPAEGLDWLLQVRAELAARQWAAGTLRPPGRSSYQLWQGTRVGLALSGAGLLIPAYLLLTLVPTMGAVVLTLWVTAVVLGLGGWNRGVALRLAAEEAAAFVEERRWHAEWSAFLLARRPADEEMGRWLDLDQRSLLRDMLREHRMERRAVLFNFFVLEPAAGCLRAKVPNGPPRYSRYGVRLFVLTTAGVWVCNWELDFDTARHDGRRDFVFRFDSISSVLLQTVGDRAGAVGWPAADARRGAGEVLRLVLNNREDLEVAIETHEQLTNSPATLGQLRELALETSGVAAGFRVLAALATEGEGWFDQRRAESRLAFLDGADAGERKGPPAPR</sequence>
<keyword evidence="2" id="KW-0472">Membrane</keyword>
<reference evidence="4" key="1">
    <citation type="submission" date="2023-07" db="EMBL/GenBank/DDBJ databases">
        <title>30 novel species of actinomycetes from the DSMZ collection.</title>
        <authorList>
            <person name="Nouioui I."/>
        </authorList>
    </citation>
    <scope>NUCLEOTIDE SEQUENCE [LARGE SCALE GENOMIC DNA]</scope>
    <source>
        <strain evidence="4">DSM 44915</strain>
    </source>
</reference>
<keyword evidence="4" id="KW-1185">Reference proteome</keyword>
<dbReference type="RefSeq" id="WP_311670253.1">
    <property type="nucleotide sequence ID" value="NZ_JAVREO010000024.1"/>
</dbReference>
<organism evidence="3 4">
    <name type="scientific">Streptomyces chisholmiae</name>
    <dbReference type="NCBI Taxonomy" id="3075540"/>
    <lineage>
        <taxon>Bacteria</taxon>
        <taxon>Bacillati</taxon>
        <taxon>Actinomycetota</taxon>
        <taxon>Actinomycetes</taxon>
        <taxon>Kitasatosporales</taxon>
        <taxon>Streptomycetaceae</taxon>
        <taxon>Streptomyces</taxon>
    </lineage>
</organism>
<feature type="compositionally biased region" description="Low complexity" evidence="1">
    <location>
        <begin position="313"/>
        <end position="324"/>
    </location>
</feature>
<name>A0ABU2K146_9ACTN</name>
<comment type="caution">
    <text evidence="3">The sequence shown here is derived from an EMBL/GenBank/DDBJ whole genome shotgun (WGS) entry which is preliminary data.</text>
</comment>
<feature type="transmembrane region" description="Helical" evidence="2">
    <location>
        <begin position="428"/>
        <end position="445"/>
    </location>
</feature>
<feature type="transmembrane region" description="Helical" evidence="2">
    <location>
        <begin position="240"/>
        <end position="259"/>
    </location>
</feature>
<evidence type="ECO:0000256" key="1">
    <source>
        <dbReference type="SAM" id="MobiDB-lite"/>
    </source>
</evidence>
<evidence type="ECO:0000313" key="4">
    <source>
        <dbReference type="Proteomes" id="UP001183410"/>
    </source>
</evidence>
<protein>
    <submittedName>
        <fullName evidence="3">Uncharacterized protein</fullName>
    </submittedName>
</protein>
<feature type="transmembrane region" description="Helical" evidence="2">
    <location>
        <begin position="451"/>
        <end position="470"/>
    </location>
</feature>
<proteinExistence type="predicted"/>
<dbReference type="Proteomes" id="UP001183410">
    <property type="component" value="Unassembled WGS sequence"/>
</dbReference>
<evidence type="ECO:0000313" key="3">
    <source>
        <dbReference type="EMBL" id="MDT0270173.1"/>
    </source>
</evidence>
<feature type="region of interest" description="Disordered" evidence="1">
    <location>
        <begin position="299"/>
        <end position="324"/>
    </location>
</feature>
<keyword evidence="2" id="KW-0812">Transmembrane</keyword>
<accession>A0ABU2K146</accession>
<gene>
    <name evidence="3" type="ORF">RM844_28270</name>
</gene>
<keyword evidence="2" id="KW-1133">Transmembrane helix</keyword>
<feature type="transmembrane region" description="Helical" evidence="2">
    <location>
        <begin position="265"/>
        <end position="285"/>
    </location>
</feature>
<evidence type="ECO:0000256" key="2">
    <source>
        <dbReference type="SAM" id="Phobius"/>
    </source>
</evidence>